<gene>
    <name evidence="2" type="ORF">Y1Q_0015081</name>
</gene>
<dbReference type="EMBL" id="AKHW03000563">
    <property type="protein sequence ID" value="KYO45409.1"/>
    <property type="molecule type" value="Genomic_DNA"/>
</dbReference>
<evidence type="ECO:0000313" key="2">
    <source>
        <dbReference type="EMBL" id="KYO45409.1"/>
    </source>
</evidence>
<dbReference type="Proteomes" id="UP000050525">
    <property type="component" value="Unassembled WGS sequence"/>
</dbReference>
<reference evidence="2 3" key="1">
    <citation type="journal article" date="2012" name="Genome Biol.">
        <title>Sequencing three crocodilian genomes to illuminate the evolution of archosaurs and amniotes.</title>
        <authorList>
            <person name="St John J.A."/>
            <person name="Braun E.L."/>
            <person name="Isberg S.R."/>
            <person name="Miles L.G."/>
            <person name="Chong A.Y."/>
            <person name="Gongora J."/>
            <person name="Dalzell P."/>
            <person name="Moran C."/>
            <person name="Bed'hom B."/>
            <person name="Abzhanov A."/>
            <person name="Burgess S.C."/>
            <person name="Cooksey A.M."/>
            <person name="Castoe T.A."/>
            <person name="Crawford N.G."/>
            <person name="Densmore L.D."/>
            <person name="Drew J.C."/>
            <person name="Edwards S.V."/>
            <person name="Faircloth B.C."/>
            <person name="Fujita M.K."/>
            <person name="Greenwold M.J."/>
            <person name="Hoffmann F.G."/>
            <person name="Howard J.M."/>
            <person name="Iguchi T."/>
            <person name="Janes D.E."/>
            <person name="Khan S.Y."/>
            <person name="Kohno S."/>
            <person name="de Koning A.J."/>
            <person name="Lance S.L."/>
            <person name="McCarthy F.M."/>
            <person name="McCormack J.E."/>
            <person name="Merchant M.E."/>
            <person name="Peterson D.G."/>
            <person name="Pollock D.D."/>
            <person name="Pourmand N."/>
            <person name="Raney B.J."/>
            <person name="Roessler K.A."/>
            <person name="Sanford J.R."/>
            <person name="Sawyer R.H."/>
            <person name="Schmidt C.J."/>
            <person name="Triplett E.W."/>
            <person name="Tuberville T.D."/>
            <person name="Venegas-Anaya M."/>
            <person name="Howard J.T."/>
            <person name="Jarvis E.D."/>
            <person name="Guillette L.J.Jr."/>
            <person name="Glenn T.C."/>
            <person name="Green R.E."/>
            <person name="Ray D.A."/>
        </authorList>
    </citation>
    <scope>NUCLEOTIDE SEQUENCE [LARGE SCALE GENOMIC DNA]</scope>
    <source>
        <strain evidence="2">KSC_2009_1</strain>
    </source>
</reference>
<organism evidence="2 3">
    <name type="scientific">Alligator mississippiensis</name>
    <name type="common">American alligator</name>
    <dbReference type="NCBI Taxonomy" id="8496"/>
    <lineage>
        <taxon>Eukaryota</taxon>
        <taxon>Metazoa</taxon>
        <taxon>Chordata</taxon>
        <taxon>Craniata</taxon>
        <taxon>Vertebrata</taxon>
        <taxon>Euteleostomi</taxon>
        <taxon>Archelosauria</taxon>
        <taxon>Archosauria</taxon>
        <taxon>Crocodylia</taxon>
        <taxon>Alligatoridae</taxon>
        <taxon>Alligatorinae</taxon>
        <taxon>Alligator</taxon>
    </lineage>
</organism>
<name>A0A151P925_ALLMI</name>
<evidence type="ECO:0000256" key="1">
    <source>
        <dbReference type="SAM" id="MobiDB-lite"/>
    </source>
</evidence>
<sequence length="80" mass="8780">MAKEVSLVYGKGVREQDYYTGVWIQIAAIHWGKEENSFSSYFTQRGPTSGFEGEPPGPSRNATSGSLPPITGVLCMHRLC</sequence>
<evidence type="ECO:0000313" key="3">
    <source>
        <dbReference type="Proteomes" id="UP000050525"/>
    </source>
</evidence>
<dbReference type="AlphaFoldDB" id="A0A151P925"/>
<protein>
    <submittedName>
        <fullName evidence="2">Uncharacterized protein</fullName>
    </submittedName>
</protein>
<feature type="region of interest" description="Disordered" evidence="1">
    <location>
        <begin position="43"/>
        <end position="66"/>
    </location>
</feature>
<proteinExistence type="predicted"/>
<keyword evidence="3" id="KW-1185">Reference proteome</keyword>
<comment type="caution">
    <text evidence="2">The sequence shown here is derived from an EMBL/GenBank/DDBJ whole genome shotgun (WGS) entry which is preliminary data.</text>
</comment>
<accession>A0A151P925</accession>